<dbReference type="EMBL" id="JABCKI010005811">
    <property type="protein sequence ID" value="KAG5637679.1"/>
    <property type="molecule type" value="Genomic_DNA"/>
</dbReference>
<keyword evidence="2" id="KW-1185">Reference proteome</keyword>
<feature type="non-terminal residue" evidence="1">
    <location>
        <position position="1"/>
    </location>
</feature>
<accession>A0A9P7K622</accession>
<evidence type="ECO:0000313" key="1">
    <source>
        <dbReference type="EMBL" id="KAG5637679.1"/>
    </source>
</evidence>
<organism evidence="1 2">
    <name type="scientific">Sphagnurus paluster</name>
    <dbReference type="NCBI Taxonomy" id="117069"/>
    <lineage>
        <taxon>Eukaryota</taxon>
        <taxon>Fungi</taxon>
        <taxon>Dikarya</taxon>
        <taxon>Basidiomycota</taxon>
        <taxon>Agaricomycotina</taxon>
        <taxon>Agaricomycetes</taxon>
        <taxon>Agaricomycetidae</taxon>
        <taxon>Agaricales</taxon>
        <taxon>Tricholomatineae</taxon>
        <taxon>Lyophyllaceae</taxon>
        <taxon>Sphagnurus</taxon>
    </lineage>
</organism>
<dbReference type="Proteomes" id="UP000717328">
    <property type="component" value="Unassembled WGS sequence"/>
</dbReference>
<protein>
    <submittedName>
        <fullName evidence="1">Uncharacterized protein</fullName>
    </submittedName>
</protein>
<comment type="caution">
    <text evidence="1">The sequence shown here is derived from an EMBL/GenBank/DDBJ whole genome shotgun (WGS) entry which is preliminary data.</text>
</comment>
<reference evidence="1" key="1">
    <citation type="submission" date="2021-02" db="EMBL/GenBank/DDBJ databases">
        <authorList>
            <person name="Nieuwenhuis M."/>
            <person name="Van De Peppel L.J.J."/>
        </authorList>
    </citation>
    <scope>NUCLEOTIDE SEQUENCE</scope>
    <source>
        <strain evidence="1">D49</strain>
    </source>
</reference>
<name>A0A9P7K622_9AGAR</name>
<proteinExistence type="predicted"/>
<dbReference type="AlphaFoldDB" id="A0A9P7K622"/>
<evidence type="ECO:0000313" key="2">
    <source>
        <dbReference type="Proteomes" id="UP000717328"/>
    </source>
</evidence>
<dbReference type="OrthoDB" id="2309723at2759"/>
<gene>
    <name evidence="1" type="ORF">H0H81_003647</name>
</gene>
<sequence>FLRPTMATSKDLTHQSDITKMKTEPDGSFKRADASFRNTIEKGGPFEPELGALLVKPVFIV</sequence>
<reference evidence="1" key="2">
    <citation type="submission" date="2021-10" db="EMBL/GenBank/DDBJ databases">
        <title>Phylogenomics reveals ancestral predisposition of the termite-cultivated fungus Termitomyces towards a domesticated lifestyle.</title>
        <authorList>
            <person name="Auxier B."/>
            <person name="Grum-Grzhimaylo A."/>
            <person name="Cardenas M.E."/>
            <person name="Lodge J.D."/>
            <person name="Laessoe T."/>
            <person name="Pedersen O."/>
            <person name="Smith M.E."/>
            <person name="Kuyper T.W."/>
            <person name="Franco-Molano E.A."/>
            <person name="Baroni T.J."/>
            <person name="Aanen D.K."/>
        </authorList>
    </citation>
    <scope>NUCLEOTIDE SEQUENCE</scope>
    <source>
        <strain evidence="1">D49</strain>
    </source>
</reference>